<gene>
    <name evidence="4" type="ORF">GBAR_LOCUS4321</name>
</gene>
<dbReference type="InterPro" id="IPR011705">
    <property type="entry name" value="BACK"/>
</dbReference>
<evidence type="ECO:0000256" key="2">
    <source>
        <dbReference type="ARBA" id="ARBA00022737"/>
    </source>
</evidence>
<dbReference type="InterPro" id="IPR000210">
    <property type="entry name" value="BTB/POZ_dom"/>
</dbReference>
<dbReference type="SMART" id="SM00225">
    <property type="entry name" value="BTB"/>
    <property type="match status" value="1"/>
</dbReference>
<dbReference type="EMBL" id="CASHTH010000622">
    <property type="protein sequence ID" value="CAI8005622.1"/>
    <property type="molecule type" value="Genomic_DNA"/>
</dbReference>
<dbReference type="Pfam" id="PF07707">
    <property type="entry name" value="BACK"/>
    <property type="match status" value="1"/>
</dbReference>
<keyword evidence="5" id="KW-1185">Reference proteome</keyword>
<comment type="caution">
    <text evidence="4">The sequence shown here is derived from an EMBL/GenBank/DDBJ whole genome shotgun (WGS) entry which is preliminary data.</text>
</comment>
<dbReference type="PIRSF" id="PIRSF037037">
    <property type="entry name" value="Kelch-like_protein_gigaxonin"/>
    <property type="match status" value="1"/>
</dbReference>
<dbReference type="Gene3D" id="2.120.10.80">
    <property type="entry name" value="Kelch-type beta propeller"/>
    <property type="match status" value="1"/>
</dbReference>
<dbReference type="Pfam" id="PF00651">
    <property type="entry name" value="BTB"/>
    <property type="match status" value="1"/>
</dbReference>
<dbReference type="FunFam" id="1.25.40.420:FF:000001">
    <property type="entry name" value="Kelch-like family member 12"/>
    <property type="match status" value="1"/>
</dbReference>
<dbReference type="InterPro" id="IPR006652">
    <property type="entry name" value="Kelch_1"/>
</dbReference>
<dbReference type="Pfam" id="PF24681">
    <property type="entry name" value="Kelch_KLHDC2_KLHL20_DRC7"/>
    <property type="match status" value="1"/>
</dbReference>
<protein>
    <submittedName>
        <fullName evidence="4">Kelch-like protein 20</fullName>
    </submittedName>
</protein>
<dbReference type="SUPFAM" id="SSF54695">
    <property type="entry name" value="POZ domain"/>
    <property type="match status" value="1"/>
</dbReference>
<dbReference type="Pfam" id="PF01344">
    <property type="entry name" value="Kelch_1"/>
    <property type="match status" value="1"/>
</dbReference>
<evidence type="ECO:0000313" key="5">
    <source>
        <dbReference type="Proteomes" id="UP001174909"/>
    </source>
</evidence>
<sequence length="621" mass="70207">MMNHDIRTRRQCACSEREYLAHARNPASARDHAHEQQIPSSTATTQVGLSFLSFPLFSEAGVSLAAMASNRQDAAQRAEHQSSAADSRLFQMKEHCNQSFLVMNQLRREGQLCDISFRVGNETLSAHRIVVASVSPYLRAMFTCGMRESSLAEIELKDIEPRAMAALIDYAYTGEVMVTIDNVQDLLPAAGILQLRELKAACCAFLSDHMDTTNCLGIKQFADLHSCPELLKKANRFIIRKFVEVVKHEEFLHLPHGVLKELLYNDHLHVESEEQVFLAFIRWVNHDLSKRATNAYQLFEAIRFNLLAKTFWENVFLKEPLFQQNGECKAFMKGYLSGMSPESYVVKPRSPIEAIYTVGGRNSHRCLPTGERYVAEDNRWEELPPMKQVRTAVAVGALDGKLYAVGGECETKFAHEGTLYLSSVEYYDPIHNEWSSLREMKHPRSFTAVAVMGKKLYAIGGETTAHTYKSVEAYDPRTGIWTAVPDMHIARSGAGACAMNGKIYVVGGQDRAIHHSTMECYDPVENCWHLCANMRNPRSGVAAVVHNQHIYAIGGRDRHRQAYYDIVERYFPDTNSWENFSKLTHSRAWPSACVFQGQIYVTGGYDWPAQTANCREIRRKG</sequence>
<dbReference type="PANTHER" id="PTHR24412:SF441">
    <property type="entry name" value="KELCH-LIKE PROTEIN 28"/>
    <property type="match status" value="1"/>
</dbReference>
<dbReference type="SMART" id="SM00612">
    <property type="entry name" value="Kelch"/>
    <property type="match status" value="5"/>
</dbReference>
<name>A0AA35WA27_GEOBA</name>
<dbReference type="InterPro" id="IPR011043">
    <property type="entry name" value="Gal_Oxase/kelch_b-propeller"/>
</dbReference>
<proteinExistence type="predicted"/>
<evidence type="ECO:0000256" key="1">
    <source>
        <dbReference type="ARBA" id="ARBA00022441"/>
    </source>
</evidence>
<dbReference type="PROSITE" id="PS50097">
    <property type="entry name" value="BTB"/>
    <property type="match status" value="1"/>
</dbReference>
<keyword evidence="1" id="KW-0880">Kelch repeat</keyword>
<dbReference type="FunFam" id="3.30.710.10:FF:000001">
    <property type="entry name" value="Kelch-like family member 20"/>
    <property type="match status" value="1"/>
</dbReference>
<dbReference type="InterPro" id="IPR017096">
    <property type="entry name" value="BTB-kelch_protein"/>
</dbReference>
<dbReference type="Proteomes" id="UP001174909">
    <property type="component" value="Unassembled WGS sequence"/>
</dbReference>
<dbReference type="Gene3D" id="1.25.40.420">
    <property type="match status" value="1"/>
</dbReference>
<dbReference type="InterPro" id="IPR015915">
    <property type="entry name" value="Kelch-typ_b-propeller"/>
</dbReference>
<organism evidence="4 5">
    <name type="scientific">Geodia barretti</name>
    <name type="common">Barrett's horny sponge</name>
    <dbReference type="NCBI Taxonomy" id="519541"/>
    <lineage>
        <taxon>Eukaryota</taxon>
        <taxon>Metazoa</taxon>
        <taxon>Porifera</taxon>
        <taxon>Demospongiae</taxon>
        <taxon>Heteroscleromorpha</taxon>
        <taxon>Tetractinellida</taxon>
        <taxon>Astrophorina</taxon>
        <taxon>Geodiidae</taxon>
        <taxon>Geodia</taxon>
    </lineage>
</organism>
<feature type="domain" description="BTB" evidence="3">
    <location>
        <begin position="113"/>
        <end position="180"/>
    </location>
</feature>
<keyword evidence="2" id="KW-0677">Repeat</keyword>
<accession>A0AA35WA27</accession>
<reference evidence="4" key="1">
    <citation type="submission" date="2023-03" db="EMBL/GenBank/DDBJ databases">
        <authorList>
            <person name="Steffen K."/>
            <person name="Cardenas P."/>
        </authorList>
    </citation>
    <scope>NUCLEOTIDE SEQUENCE</scope>
</reference>
<dbReference type="AlphaFoldDB" id="A0AA35WA27"/>
<evidence type="ECO:0000259" key="3">
    <source>
        <dbReference type="PROSITE" id="PS50097"/>
    </source>
</evidence>
<dbReference type="InterPro" id="IPR011333">
    <property type="entry name" value="SKP1/BTB/POZ_sf"/>
</dbReference>
<dbReference type="SUPFAM" id="SSF50965">
    <property type="entry name" value="Galactose oxidase, central domain"/>
    <property type="match status" value="1"/>
</dbReference>
<dbReference type="SMART" id="SM00875">
    <property type="entry name" value="BACK"/>
    <property type="match status" value="1"/>
</dbReference>
<dbReference type="Gene3D" id="3.30.710.10">
    <property type="entry name" value="Potassium Channel Kv1.1, Chain A"/>
    <property type="match status" value="1"/>
</dbReference>
<dbReference type="PANTHER" id="PTHR24412">
    <property type="entry name" value="KELCH PROTEIN"/>
    <property type="match status" value="1"/>
</dbReference>
<evidence type="ECO:0000313" key="4">
    <source>
        <dbReference type="EMBL" id="CAI8005622.1"/>
    </source>
</evidence>